<keyword evidence="2" id="KW-0175">Coiled coil</keyword>
<dbReference type="Ensembl" id="ENSHHUT00000022979.1">
    <property type="protein sequence ID" value="ENSHHUP00000022149.1"/>
    <property type="gene ID" value="ENSHHUG00000013867.1"/>
</dbReference>
<name>A0A4W5L806_9TELE</name>
<accession>A0A4W5L806</accession>
<reference evidence="5" key="1">
    <citation type="submission" date="2018-06" db="EMBL/GenBank/DDBJ databases">
        <title>Genome assembly of Danube salmon.</title>
        <authorList>
            <person name="Macqueen D.J."/>
            <person name="Gundappa M.K."/>
        </authorList>
    </citation>
    <scope>NUCLEOTIDE SEQUENCE [LARGE SCALE GENOMIC DNA]</scope>
</reference>
<dbReference type="InterPro" id="IPR029515">
    <property type="entry name" value="Liprin"/>
</dbReference>
<dbReference type="GeneTree" id="ENSGT01050000244900"/>
<organism evidence="4 5">
    <name type="scientific">Hucho hucho</name>
    <name type="common">huchen</name>
    <dbReference type="NCBI Taxonomy" id="62062"/>
    <lineage>
        <taxon>Eukaryota</taxon>
        <taxon>Metazoa</taxon>
        <taxon>Chordata</taxon>
        <taxon>Craniata</taxon>
        <taxon>Vertebrata</taxon>
        <taxon>Euteleostomi</taxon>
        <taxon>Actinopterygii</taxon>
        <taxon>Neopterygii</taxon>
        <taxon>Teleostei</taxon>
        <taxon>Protacanthopterygii</taxon>
        <taxon>Salmoniformes</taxon>
        <taxon>Salmonidae</taxon>
        <taxon>Salmoninae</taxon>
        <taxon>Hucho</taxon>
    </lineage>
</organism>
<dbReference type="PANTHER" id="PTHR12587:SF15">
    <property type="entry name" value="LIPRIN-ALPHA-1"/>
    <property type="match status" value="1"/>
</dbReference>
<dbReference type="Proteomes" id="UP000314982">
    <property type="component" value="Unassembled WGS sequence"/>
</dbReference>
<dbReference type="PANTHER" id="PTHR12587">
    <property type="entry name" value="LAR INTERACTING PROTEIN LIP -RELATED PROTEIN"/>
    <property type="match status" value="1"/>
</dbReference>
<proteinExistence type="predicted"/>
<dbReference type="GO" id="GO:0050808">
    <property type="term" value="P:synapse organization"/>
    <property type="evidence" value="ECO:0007669"/>
    <property type="project" value="TreeGrafter"/>
</dbReference>
<keyword evidence="1" id="KW-0677">Repeat</keyword>
<feature type="coiled-coil region" evidence="2">
    <location>
        <begin position="108"/>
        <end position="135"/>
    </location>
</feature>
<dbReference type="AlphaFoldDB" id="A0A4W5L806"/>
<feature type="compositionally biased region" description="Low complexity" evidence="3">
    <location>
        <begin position="152"/>
        <end position="180"/>
    </location>
</feature>
<reference evidence="4" key="2">
    <citation type="submission" date="2025-08" db="UniProtKB">
        <authorList>
            <consortium name="Ensembl"/>
        </authorList>
    </citation>
    <scope>IDENTIFICATION</scope>
</reference>
<evidence type="ECO:0000256" key="2">
    <source>
        <dbReference type="SAM" id="Coils"/>
    </source>
</evidence>
<dbReference type="GO" id="GO:0048786">
    <property type="term" value="C:presynaptic active zone"/>
    <property type="evidence" value="ECO:0007669"/>
    <property type="project" value="TreeGrafter"/>
</dbReference>
<feature type="region of interest" description="Disordered" evidence="3">
    <location>
        <begin position="142"/>
        <end position="194"/>
    </location>
</feature>
<sequence length="212" mass="23476">RYSGPSDTIRLTFSVTFPFSHSILSLSLSLPTFSPPISLSFSFFLFQVQTLNEQEWERVQQANVLANVAQAFESDLDTSDLEDDERETIFSSVDLLSPAGQADAQTLALMLQEQLDAINNEIRMIQEEKENTAMLAEEIESRVGSGDSLGGSRFRSMSSIPPSSMGGSSPPGSGSSTPRRIPNRSPNREVDRMGVMTLVRERPMPLWISERI</sequence>
<evidence type="ECO:0000313" key="5">
    <source>
        <dbReference type="Proteomes" id="UP000314982"/>
    </source>
</evidence>
<evidence type="ECO:0000256" key="1">
    <source>
        <dbReference type="ARBA" id="ARBA00022737"/>
    </source>
</evidence>
<evidence type="ECO:0000313" key="4">
    <source>
        <dbReference type="Ensembl" id="ENSHHUP00000022149.1"/>
    </source>
</evidence>
<protein>
    <submittedName>
        <fullName evidence="4">Uncharacterized protein</fullName>
    </submittedName>
</protein>
<evidence type="ECO:0000256" key="3">
    <source>
        <dbReference type="SAM" id="MobiDB-lite"/>
    </source>
</evidence>
<keyword evidence="5" id="KW-1185">Reference proteome</keyword>
<reference evidence="4" key="3">
    <citation type="submission" date="2025-09" db="UniProtKB">
        <authorList>
            <consortium name="Ensembl"/>
        </authorList>
    </citation>
    <scope>IDENTIFICATION</scope>
</reference>